<reference evidence="2 3" key="1">
    <citation type="journal article" date="2021" name="Int. J. Syst. Evol. Microbiol.">
        <title>Clostridium zeae sp. nov., isolated from corn silage.</title>
        <authorList>
            <person name="Kobayashi H."/>
            <person name="Tanizawa Y."/>
            <person name="Yagura M."/>
            <person name="Sakamoto M."/>
            <person name="Ohkuma M."/>
            <person name="Tohno M."/>
        </authorList>
    </citation>
    <scope>NUCLEOTIDE SEQUENCE [LARGE SCALE GENOMIC DNA]</scope>
    <source>
        <strain evidence="2 3">CSC2</strain>
    </source>
</reference>
<keyword evidence="1" id="KW-1133">Transmembrane helix</keyword>
<comment type="caution">
    <text evidence="2">The sequence shown here is derived from an EMBL/GenBank/DDBJ whole genome shotgun (WGS) entry which is preliminary data.</text>
</comment>
<dbReference type="Pfam" id="PF10694">
    <property type="entry name" value="DUF2500"/>
    <property type="match status" value="1"/>
</dbReference>
<evidence type="ECO:0000256" key="1">
    <source>
        <dbReference type="SAM" id="Phobius"/>
    </source>
</evidence>
<keyword evidence="1" id="KW-0472">Membrane</keyword>
<keyword evidence="1" id="KW-0812">Transmembrane</keyword>
<proteinExistence type="predicted"/>
<gene>
    <name evidence="2" type="ORF">CSC2_22430</name>
</gene>
<name>A0ABQ1EA90_9CLOT</name>
<feature type="transmembrane region" description="Helical" evidence="1">
    <location>
        <begin position="12"/>
        <end position="31"/>
    </location>
</feature>
<dbReference type="Gene3D" id="2.40.50.660">
    <property type="match status" value="1"/>
</dbReference>
<sequence length="126" mass="14184">MYDQAGSFFGGMPPFFMLMFILMFGLFIFALGKNIAEAAKNAKSPIITVDAKVIAKRIDVSHHTHNTGDNNAMHTSSSTTYYITFETEHGERLELSLSGRMYGLLVEGDKGKLTYQGTWFKDFQRN</sequence>
<dbReference type="RefSeq" id="WP_206870015.1">
    <property type="nucleotide sequence ID" value="NZ_BMBA01000002.1"/>
</dbReference>
<dbReference type="InterPro" id="IPR019635">
    <property type="entry name" value="DUF2500"/>
</dbReference>
<protein>
    <submittedName>
        <fullName evidence="2">Membrane protein</fullName>
    </submittedName>
</protein>
<organism evidence="2 3">
    <name type="scientific">Clostridium zeae</name>
    <dbReference type="NCBI Taxonomy" id="2759022"/>
    <lineage>
        <taxon>Bacteria</taxon>
        <taxon>Bacillati</taxon>
        <taxon>Bacillota</taxon>
        <taxon>Clostridia</taxon>
        <taxon>Eubacteriales</taxon>
        <taxon>Clostridiaceae</taxon>
        <taxon>Clostridium</taxon>
    </lineage>
</organism>
<keyword evidence="3" id="KW-1185">Reference proteome</keyword>
<accession>A0ABQ1EA90</accession>
<dbReference type="Proteomes" id="UP000663802">
    <property type="component" value="Unassembled WGS sequence"/>
</dbReference>
<dbReference type="EMBL" id="BMBA01000002">
    <property type="protein sequence ID" value="GFZ31717.1"/>
    <property type="molecule type" value="Genomic_DNA"/>
</dbReference>
<evidence type="ECO:0000313" key="3">
    <source>
        <dbReference type="Proteomes" id="UP000663802"/>
    </source>
</evidence>
<evidence type="ECO:0000313" key="2">
    <source>
        <dbReference type="EMBL" id="GFZ31717.1"/>
    </source>
</evidence>